<dbReference type="GO" id="GO:1990281">
    <property type="term" value="C:efflux pump complex"/>
    <property type="evidence" value="ECO:0007669"/>
    <property type="project" value="TreeGrafter"/>
</dbReference>
<proteinExistence type="inferred from homology"/>
<dbReference type="NCBIfam" id="TIGR01844">
    <property type="entry name" value="type_I_sec_TolC"/>
    <property type="match status" value="1"/>
</dbReference>
<accession>A0A7X9WS98</accession>
<dbReference type="GO" id="GO:0015562">
    <property type="term" value="F:efflux transmembrane transporter activity"/>
    <property type="evidence" value="ECO:0007669"/>
    <property type="project" value="InterPro"/>
</dbReference>
<evidence type="ECO:0000313" key="11">
    <source>
        <dbReference type="Proteomes" id="UP000519023"/>
    </source>
</evidence>
<keyword evidence="9" id="KW-0732">Signal</keyword>
<feature type="signal peptide" evidence="9">
    <location>
        <begin position="1"/>
        <end position="24"/>
    </location>
</feature>
<evidence type="ECO:0000256" key="1">
    <source>
        <dbReference type="ARBA" id="ARBA00004442"/>
    </source>
</evidence>
<feature type="compositionally biased region" description="Polar residues" evidence="8">
    <location>
        <begin position="484"/>
        <end position="501"/>
    </location>
</feature>
<dbReference type="InterPro" id="IPR003423">
    <property type="entry name" value="OMP_efflux"/>
</dbReference>
<keyword evidence="11" id="KW-1185">Reference proteome</keyword>
<dbReference type="SUPFAM" id="SSF56954">
    <property type="entry name" value="Outer membrane efflux proteins (OEP)"/>
    <property type="match status" value="1"/>
</dbReference>
<keyword evidence="4" id="KW-1134">Transmembrane beta strand</keyword>
<dbReference type="RefSeq" id="WP_169570829.1">
    <property type="nucleotide sequence ID" value="NZ_JABBFV010000001.1"/>
</dbReference>
<organism evidence="10 11">
    <name type="scientific">Sphingobium psychrophilum</name>
    <dbReference type="NCBI Taxonomy" id="2728834"/>
    <lineage>
        <taxon>Bacteria</taxon>
        <taxon>Pseudomonadati</taxon>
        <taxon>Pseudomonadota</taxon>
        <taxon>Alphaproteobacteria</taxon>
        <taxon>Sphingomonadales</taxon>
        <taxon>Sphingomonadaceae</taxon>
        <taxon>Sphingobium</taxon>
    </lineage>
</organism>
<dbReference type="GO" id="GO:0009279">
    <property type="term" value="C:cell outer membrane"/>
    <property type="evidence" value="ECO:0007669"/>
    <property type="project" value="UniProtKB-SubCell"/>
</dbReference>
<feature type="region of interest" description="Disordered" evidence="8">
    <location>
        <begin position="53"/>
        <end position="73"/>
    </location>
</feature>
<evidence type="ECO:0000313" key="10">
    <source>
        <dbReference type="EMBL" id="NML08969.1"/>
    </source>
</evidence>
<comment type="similarity">
    <text evidence="2">Belongs to the outer membrane factor (OMF) (TC 1.B.17) family.</text>
</comment>
<dbReference type="InterPro" id="IPR051906">
    <property type="entry name" value="TolC-like"/>
</dbReference>
<name>A0A7X9WS98_9SPHN</name>
<evidence type="ECO:0000256" key="9">
    <source>
        <dbReference type="SAM" id="SignalP"/>
    </source>
</evidence>
<keyword evidence="5" id="KW-0812">Transmembrane</keyword>
<sequence length="501" mass="52904">MTAQRTFYRHHAAAALLLLSSALANGVLASSAQAETLQSALAKAYASNPTLTGARAGQRATDENVPIQKAAGRPGVDVSGSFSESILKPTISFTSPQRTVNAQAQLNVPIYSGGSVRNGVKAAKTRVEAGQANLRGTEASIFSQTVGAYMDVIRDSAIVSLNQSNVRALEVNLQATNDRFEVGDLTRTDVAQSQSRLALARSDLQIAQANLITSRENYIALVGDAPDALEPPPALPGLPATPVAAVQVALNDNPDILAAKKNRIAAGYDVKVARAGRLPTLSGFTTAGYTNYLHTLGGTAQDADGNSVEGPQINKQATAGVQLTIPLYQGGRPAAQVRQNQALESQAIEREIEVERSVISQTRAAYASWQASLESIESNRKAVEAANLSLEGVQAENSVGSRTILDILNAEQEALNAKVQLVTAQRNAYVAGFSVIAAMGHAEADDLGLEGGTLYDPMVNYERVKGKWLDWSFDPKPTPVATRTVDTPAQNANVEPASRQP</sequence>
<keyword evidence="6" id="KW-0472">Membrane</keyword>
<keyword evidence="7" id="KW-0998">Cell outer membrane</keyword>
<dbReference type="AlphaFoldDB" id="A0A7X9WS98"/>
<evidence type="ECO:0000256" key="5">
    <source>
        <dbReference type="ARBA" id="ARBA00022692"/>
    </source>
</evidence>
<dbReference type="Gene3D" id="1.20.1600.10">
    <property type="entry name" value="Outer membrane efflux proteins (OEP)"/>
    <property type="match status" value="1"/>
</dbReference>
<feature type="chain" id="PRO_5031449523" evidence="9">
    <location>
        <begin position="25"/>
        <end position="501"/>
    </location>
</feature>
<dbReference type="Proteomes" id="UP000519023">
    <property type="component" value="Unassembled WGS sequence"/>
</dbReference>
<gene>
    <name evidence="10" type="ORF">HHL08_02220</name>
</gene>
<comment type="caution">
    <text evidence="10">The sequence shown here is derived from an EMBL/GenBank/DDBJ whole genome shotgun (WGS) entry which is preliminary data.</text>
</comment>
<dbReference type="GO" id="GO:0015288">
    <property type="term" value="F:porin activity"/>
    <property type="evidence" value="ECO:0007669"/>
    <property type="project" value="TreeGrafter"/>
</dbReference>
<dbReference type="PANTHER" id="PTHR30026:SF22">
    <property type="entry name" value="OUTER MEMBRANE EFFLUX PROTEIN"/>
    <property type="match status" value="1"/>
</dbReference>
<evidence type="ECO:0000256" key="2">
    <source>
        <dbReference type="ARBA" id="ARBA00007613"/>
    </source>
</evidence>
<dbReference type="Pfam" id="PF02321">
    <property type="entry name" value="OEP"/>
    <property type="match status" value="2"/>
</dbReference>
<evidence type="ECO:0000256" key="7">
    <source>
        <dbReference type="ARBA" id="ARBA00023237"/>
    </source>
</evidence>
<dbReference type="PANTHER" id="PTHR30026">
    <property type="entry name" value="OUTER MEMBRANE PROTEIN TOLC"/>
    <property type="match status" value="1"/>
</dbReference>
<dbReference type="InterPro" id="IPR010130">
    <property type="entry name" value="T1SS_OMP_TolC"/>
</dbReference>
<evidence type="ECO:0000256" key="6">
    <source>
        <dbReference type="ARBA" id="ARBA00023136"/>
    </source>
</evidence>
<evidence type="ECO:0000256" key="3">
    <source>
        <dbReference type="ARBA" id="ARBA00022448"/>
    </source>
</evidence>
<evidence type="ECO:0000256" key="4">
    <source>
        <dbReference type="ARBA" id="ARBA00022452"/>
    </source>
</evidence>
<feature type="region of interest" description="Disordered" evidence="8">
    <location>
        <begin position="477"/>
        <end position="501"/>
    </location>
</feature>
<comment type="subcellular location">
    <subcellularLocation>
        <location evidence="1">Cell outer membrane</location>
    </subcellularLocation>
</comment>
<evidence type="ECO:0000256" key="8">
    <source>
        <dbReference type="SAM" id="MobiDB-lite"/>
    </source>
</evidence>
<protein>
    <submittedName>
        <fullName evidence="10">TolC family outer membrane protein</fullName>
    </submittedName>
</protein>
<keyword evidence="3" id="KW-0813">Transport</keyword>
<reference evidence="10 11" key="1">
    <citation type="submission" date="2020-04" db="EMBL/GenBank/DDBJ databases">
        <title>Sphingobium sp. AR-3-1 isolated from Arctic soil.</title>
        <authorList>
            <person name="Dahal R.H."/>
            <person name="Chaudhary D.K."/>
        </authorList>
    </citation>
    <scope>NUCLEOTIDE SEQUENCE [LARGE SCALE GENOMIC DNA]</scope>
    <source>
        <strain evidence="10 11">AR-3-1</strain>
    </source>
</reference>
<dbReference type="EMBL" id="JABBFV010000001">
    <property type="protein sequence ID" value="NML08969.1"/>
    <property type="molecule type" value="Genomic_DNA"/>
</dbReference>